<feature type="transmembrane region" description="Helical" evidence="2">
    <location>
        <begin position="464"/>
        <end position="487"/>
    </location>
</feature>
<dbReference type="PANTHER" id="PTHR33538:SF2">
    <property type="entry name" value="PROTEIN GAMETE EXPRESSED 1"/>
    <property type="match status" value="1"/>
</dbReference>
<keyword evidence="2" id="KW-1133">Transmembrane helix</keyword>
<dbReference type="InterPro" id="IPR040346">
    <property type="entry name" value="GEX1/Brambleberry"/>
</dbReference>
<feature type="transmembrane region" description="Helical" evidence="2">
    <location>
        <begin position="439"/>
        <end position="458"/>
    </location>
</feature>
<keyword evidence="4" id="KW-1185">Reference proteome</keyword>
<gene>
    <name evidence="3" type="ORF">BLNAU_20458</name>
</gene>
<accession>A0ABQ9WYJ5</accession>
<evidence type="ECO:0000313" key="4">
    <source>
        <dbReference type="Proteomes" id="UP001281761"/>
    </source>
</evidence>
<feature type="transmembrane region" description="Helical" evidence="2">
    <location>
        <begin position="404"/>
        <end position="427"/>
    </location>
</feature>
<feature type="region of interest" description="Disordered" evidence="1">
    <location>
        <begin position="529"/>
        <end position="556"/>
    </location>
</feature>
<keyword evidence="2" id="KW-0472">Membrane</keyword>
<organism evidence="3 4">
    <name type="scientific">Blattamonas nauphoetae</name>
    <dbReference type="NCBI Taxonomy" id="2049346"/>
    <lineage>
        <taxon>Eukaryota</taxon>
        <taxon>Metamonada</taxon>
        <taxon>Preaxostyla</taxon>
        <taxon>Oxymonadida</taxon>
        <taxon>Blattamonas</taxon>
    </lineage>
</organism>
<evidence type="ECO:0000256" key="1">
    <source>
        <dbReference type="SAM" id="MobiDB-lite"/>
    </source>
</evidence>
<dbReference type="Proteomes" id="UP001281761">
    <property type="component" value="Unassembled WGS sequence"/>
</dbReference>
<dbReference type="EMBL" id="JARBJD010000291">
    <property type="protein sequence ID" value="KAK2944600.1"/>
    <property type="molecule type" value="Genomic_DNA"/>
</dbReference>
<name>A0ABQ9WYJ5_9EUKA</name>
<sequence length="556" mass="61157">MRLFTHSKTKPQDLQDIALQSATERNCLRTISFPEDCASISTEASLRCSLELMNCFSNATGRPLYPCKAGASLQKCLKRVNKDDLAIIQLWSSNIHTLCENVQQQQFFERAQKDSSILETEPIGIYDDIDFSSTTTALAIGILESSISTINSLKSEQTLVSKELTRLQDLLRDQNEALLSDLKNFQADGNELGSDIQTIVALSQQTASRQAEFVADQQAITSNLEASLISHLSALRQLDSLMASVAAEHAAVSACAVEVAAGIERIQQLQSNSAGVLGGVAKGEETTLSGIRELAEMEQTNTENVQAVMSEINTLLWTLSDAVSSAIEREAGLVESEKEMGDQLTGIVTMNKERFGEAHTSLSTLEQQSTTNQHLIDEYNSYIDSFIARLQARLQALLDTTFRILHRTCTISTFLTTIVGVFVASIATSSPSTRPARPVVLLLSVLPFSVNTLLVPRLPPSSQHLVLVLTRTISIIVAVVVLALTAFHQRDVSHESYNAVLAQREHLRLIERQIPAAYAQFFGHRSNGMSEDFSPSPRTVDRMMSSLRERDQSRLK</sequence>
<feature type="compositionally biased region" description="Basic and acidic residues" evidence="1">
    <location>
        <begin position="547"/>
        <end position="556"/>
    </location>
</feature>
<proteinExistence type="predicted"/>
<reference evidence="3 4" key="1">
    <citation type="journal article" date="2022" name="bioRxiv">
        <title>Genomics of Preaxostyla Flagellates Illuminates Evolutionary Transitions and the Path Towards Mitochondrial Loss.</title>
        <authorList>
            <person name="Novak L.V.F."/>
            <person name="Treitli S.C."/>
            <person name="Pyrih J."/>
            <person name="Halakuc P."/>
            <person name="Pipaliya S.V."/>
            <person name="Vacek V."/>
            <person name="Brzon O."/>
            <person name="Soukal P."/>
            <person name="Eme L."/>
            <person name="Dacks J.B."/>
            <person name="Karnkowska A."/>
            <person name="Elias M."/>
            <person name="Hampl V."/>
        </authorList>
    </citation>
    <scope>NUCLEOTIDE SEQUENCE [LARGE SCALE GENOMIC DNA]</scope>
    <source>
        <strain evidence="3">NAU3</strain>
        <tissue evidence="3">Gut</tissue>
    </source>
</reference>
<evidence type="ECO:0000256" key="2">
    <source>
        <dbReference type="SAM" id="Phobius"/>
    </source>
</evidence>
<dbReference type="PANTHER" id="PTHR33538">
    <property type="entry name" value="PROTEIN GAMETE EXPRESSED 1"/>
    <property type="match status" value="1"/>
</dbReference>
<evidence type="ECO:0000313" key="3">
    <source>
        <dbReference type="EMBL" id="KAK2944600.1"/>
    </source>
</evidence>
<comment type="caution">
    <text evidence="3">The sequence shown here is derived from an EMBL/GenBank/DDBJ whole genome shotgun (WGS) entry which is preliminary data.</text>
</comment>
<protein>
    <submittedName>
        <fullName evidence="3">Uncharacterized protein</fullName>
    </submittedName>
</protein>
<keyword evidence="2" id="KW-0812">Transmembrane</keyword>